<keyword evidence="3" id="KW-1185">Reference proteome</keyword>
<name>A0AAD7T529_9TELE</name>
<dbReference type="AlphaFoldDB" id="A0AAD7T529"/>
<dbReference type="Proteomes" id="UP001221898">
    <property type="component" value="Unassembled WGS sequence"/>
</dbReference>
<sequence length="107" mass="11932">MAGDFSGSLFKRQGRKRELERSNARFSSPGKGLRLRARRAFADEKKIQTPAMTAGCPLSEERDGEGVAFISQTDGGSEGQVLTWRTLPLSRYPAHLRYVDFSKDLIP</sequence>
<dbReference type="EMBL" id="JAINUG010000012">
    <property type="protein sequence ID" value="KAJ8414602.1"/>
    <property type="molecule type" value="Genomic_DNA"/>
</dbReference>
<feature type="region of interest" description="Disordered" evidence="1">
    <location>
        <begin position="1"/>
        <end position="32"/>
    </location>
</feature>
<reference evidence="2" key="1">
    <citation type="journal article" date="2023" name="Science">
        <title>Genome structures resolve the early diversification of teleost fishes.</title>
        <authorList>
            <person name="Parey E."/>
            <person name="Louis A."/>
            <person name="Montfort J."/>
            <person name="Bouchez O."/>
            <person name="Roques C."/>
            <person name="Iampietro C."/>
            <person name="Lluch J."/>
            <person name="Castinel A."/>
            <person name="Donnadieu C."/>
            <person name="Desvignes T."/>
            <person name="Floi Bucao C."/>
            <person name="Jouanno E."/>
            <person name="Wen M."/>
            <person name="Mejri S."/>
            <person name="Dirks R."/>
            <person name="Jansen H."/>
            <person name="Henkel C."/>
            <person name="Chen W.J."/>
            <person name="Zahm M."/>
            <person name="Cabau C."/>
            <person name="Klopp C."/>
            <person name="Thompson A.W."/>
            <person name="Robinson-Rechavi M."/>
            <person name="Braasch I."/>
            <person name="Lecointre G."/>
            <person name="Bobe J."/>
            <person name="Postlethwait J.H."/>
            <person name="Berthelot C."/>
            <person name="Roest Crollius H."/>
            <person name="Guiguen Y."/>
        </authorList>
    </citation>
    <scope>NUCLEOTIDE SEQUENCE</scope>
    <source>
        <strain evidence="2">NC1722</strain>
    </source>
</reference>
<evidence type="ECO:0000313" key="3">
    <source>
        <dbReference type="Proteomes" id="UP001221898"/>
    </source>
</evidence>
<gene>
    <name evidence="2" type="ORF">AAFF_G00038040</name>
</gene>
<comment type="caution">
    <text evidence="2">The sequence shown here is derived from an EMBL/GenBank/DDBJ whole genome shotgun (WGS) entry which is preliminary data.</text>
</comment>
<evidence type="ECO:0000313" key="2">
    <source>
        <dbReference type="EMBL" id="KAJ8414602.1"/>
    </source>
</evidence>
<evidence type="ECO:0000256" key="1">
    <source>
        <dbReference type="SAM" id="MobiDB-lite"/>
    </source>
</evidence>
<organism evidence="2 3">
    <name type="scientific">Aldrovandia affinis</name>
    <dbReference type="NCBI Taxonomy" id="143900"/>
    <lineage>
        <taxon>Eukaryota</taxon>
        <taxon>Metazoa</taxon>
        <taxon>Chordata</taxon>
        <taxon>Craniata</taxon>
        <taxon>Vertebrata</taxon>
        <taxon>Euteleostomi</taxon>
        <taxon>Actinopterygii</taxon>
        <taxon>Neopterygii</taxon>
        <taxon>Teleostei</taxon>
        <taxon>Notacanthiformes</taxon>
        <taxon>Halosauridae</taxon>
        <taxon>Aldrovandia</taxon>
    </lineage>
</organism>
<accession>A0AAD7T529</accession>
<protein>
    <submittedName>
        <fullName evidence="2">Uncharacterized protein</fullName>
    </submittedName>
</protein>
<proteinExistence type="predicted"/>